<dbReference type="GeneID" id="70244821"/>
<dbReference type="InterPro" id="IPR032675">
    <property type="entry name" value="LRR_dom_sf"/>
</dbReference>
<dbReference type="Proteomes" id="UP001201262">
    <property type="component" value="Unassembled WGS sequence"/>
</dbReference>
<dbReference type="Gene3D" id="3.80.10.10">
    <property type="entry name" value="Ribonuclease Inhibitor"/>
    <property type="match status" value="1"/>
</dbReference>
<sequence>MDSQEASLQKASWVGLPQDIIFELMDRLSHEDGFNLQFSDRKLKEIPKVYFQTPINLQTCEYMIHNKDSLIRMNPSVIKNAPGRVKEGNGPTPQDKRNREQVWSNFLGSFKKLCIYVGPGQYAHFEHQEMIEKVLGEFRGFESIEVVGDLLEAESSNKAFEYATIQDGYKALRELRLLRIDIASLERLSTKFPNLERLSFAGLESNSANALVEKLKKLPGLKHVDINDVPPSSNQARFTTFADHAFQQGYDGLGLSYEAKYYNIQNHHDIWPRLKYIRLFTDSGKTTMLLLQALNRNGLTALDLTIYDYSPEIEEISSFKSLEKLTLRILPSTPISFDDLERLKKLHLLRELEVAYYDRRWKTGISIFYDFPQIAARGMINGIDLDKFRRFLNAMKSLRVWQVQWPEEWNDNPEVLEMIVRESNLLKFTIRYHSTVAMSQGIVAQADRFTDHPDAMIHCVHIGKFIRPANWVPRV</sequence>
<evidence type="ECO:0000313" key="1">
    <source>
        <dbReference type="EMBL" id="KAH8690635.1"/>
    </source>
</evidence>
<proteinExistence type="predicted"/>
<protein>
    <recommendedName>
        <fullName evidence="3">F-box domain-containing protein</fullName>
    </recommendedName>
</protein>
<reference evidence="1" key="1">
    <citation type="submission" date="2021-12" db="EMBL/GenBank/DDBJ databases">
        <title>Convergent genome expansion in fungi linked to evolution of root-endophyte symbiosis.</title>
        <authorList>
            <consortium name="DOE Joint Genome Institute"/>
            <person name="Ke Y.-H."/>
            <person name="Bonito G."/>
            <person name="Liao H.-L."/>
            <person name="Looney B."/>
            <person name="Rojas-Flechas A."/>
            <person name="Nash J."/>
            <person name="Hameed K."/>
            <person name="Schadt C."/>
            <person name="Martin F."/>
            <person name="Crous P.W."/>
            <person name="Miettinen O."/>
            <person name="Magnuson J.K."/>
            <person name="Labbe J."/>
            <person name="Jacobson D."/>
            <person name="Doktycz M.J."/>
            <person name="Veneault-Fourrey C."/>
            <person name="Kuo A."/>
            <person name="Mondo S."/>
            <person name="Calhoun S."/>
            <person name="Riley R."/>
            <person name="Ohm R."/>
            <person name="LaButti K."/>
            <person name="Andreopoulos B."/>
            <person name="Pangilinan J."/>
            <person name="Nolan M."/>
            <person name="Tritt A."/>
            <person name="Clum A."/>
            <person name="Lipzen A."/>
            <person name="Daum C."/>
            <person name="Barry K."/>
            <person name="Grigoriev I.V."/>
            <person name="Vilgalys R."/>
        </authorList>
    </citation>
    <scope>NUCLEOTIDE SEQUENCE</scope>
    <source>
        <strain evidence="1">PMI_201</strain>
    </source>
</reference>
<dbReference type="RefSeq" id="XP_046066831.1">
    <property type="nucleotide sequence ID" value="XM_046214534.1"/>
</dbReference>
<name>A0AAD4KGI9_9EURO</name>
<organism evidence="1 2">
    <name type="scientific">Talaromyces proteolyticus</name>
    <dbReference type="NCBI Taxonomy" id="1131652"/>
    <lineage>
        <taxon>Eukaryota</taxon>
        <taxon>Fungi</taxon>
        <taxon>Dikarya</taxon>
        <taxon>Ascomycota</taxon>
        <taxon>Pezizomycotina</taxon>
        <taxon>Eurotiomycetes</taxon>
        <taxon>Eurotiomycetidae</taxon>
        <taxon>Eurotiales</taxon>
        <taxon>Trichocomaceae</taxon>
        <taxon>Talaromyces</taxon>
        <taxon>Talaromyces sect. Bacilispori</taxon>
    </lineage>
</organism>
<dbReference type="AlphaFoldDB" id="A0AAD4KGI9"/>
<keyword evidence="2" id="KW-1185">Reference proteome</keyword>
<evidence type="ECO:0008006" key="3">
    <source>
        <dbReference type="Google" id="ProtNLM"/>
    </source>
</evidence>
<dbReference type="EMBL" id="JAJTJA010000013">
    <property type="protein sequence ID" value="KAH8690635.1"/>
    <property type="molecule type" value="Genomic_DNA"/>
</dbReference>
<accession>A0AAD4KGI9</accession>
<dbReference type="SUPFAM" id="SSF52047">
    <property type="entry name" value="RNI-like"/>
    <property type="match status" value="1"/>
</dbReference>
<gene>
    <name evidence="1" type="ORF">BGW36DRAFT_364203</name>
</gene>
<comment type="caution">
    <text evidence="1">The sequence shown here is derived from an EMBL/GenBank/DDBJ whole genome shotgun (WGS) entry which is preliminary data.</text>
</comment>
<evidence type="ECO:0000313" key="2">
    <source>
        <dbReference type="Proteomes" id="UP001201262"/>
    </source>
</evidence>